<evidence type="ECO:0000256" key="5">
    <source>
        <dbReference type="ARBA" id="ARBA00022741"/>
    </source>
</evidence>
<keyword evidence="10" id="KW-1133">Transmembrane helix</keyword>
<feature type="transmembrane region" description="Helical" evidence="10">
    <location>
        <begin position="18"/>
        <end position="38"/>
    </location>
</feature>
<evidence type="ECO:0000256" key="4">
    <source>
        <dbReference type="ARBA" id="ARBA00022679"/>
    </source>
</evidence>
<keyword evidence="3" id="KW-0597">Phosphoprotein</keyword>
<feature type="transmembrane region" description="Helical" evidence="10">
    <location>
        <begin position="116"/>
        <end position="134"/>
    </location>
</feature>
<organism evidence="12 13">
    <name type="scientific">Actinomadura fulvescens</name>
    <dbReference type="NCBI Taxonomy" id="46160"/>
    <lineage>
        <taxon>Bacteria</taxon>
        <taxon>Bacillati</taxon>
        <taxon>Actinomycetota</taxon>
        <taxon>Actinomycetes</taxon>
        <taxon>Streptosporangiales</taxon>
        <taxon>Thermomonosporaceae</taxon>
        <taxon>Actinomadura</taxon>
    </lineage>
</organism>
<keyword evidence="13" id="KW-1185">Reference proteome</keyword>
<dbReference type="InterPro" id="IPR011712">
    <property type="entry name" value="Sig_transdc_His_kin_sub3_dim/P"/>
</dbReference>
<keyword evidence="9" id="KW-0175">Coiled coil</keyword>
<dbReference type="EMBL" id="BAAATD010000011">
    <property type="protein sequence ID" value="GAA2623569.1"/>
    <property type="molecule type" value="Genomic_DNA"/>
</dbReference>
<dbReference type="Pfam" id="PF07730">
    <property type="entry name" value="HisKA_3"/>
    <property type="match status" value="1"/>
</dbReference>
<keyword evidence="10" id="KW-0472">Membrane</keyword>
<keyword evidence="6" id="KW-0418">Kinase</keyword>
<comment type="caution">
    <text evidence="12">The sequence shown here is derived from an EMBL/GenBank/DDBJ whole genome shotgun (WGS) entry which is preliminary data.</text>
</comment>
<evidence type="ECO:0000256" key="6">
    <source>
        <dbReference type="ARBA" id="ARBA00022777"/>
    </source>
</evidence>
<comment type="catalytic activity">
    <reaction evidence="1">
        <text>ATP + protein L-histidine = ADP + protein N-phospho-L-histidine.</text>
        <dbReference type="EC" id="2.7.13.3"/>
    </reaction>
</comment>
<feature type="coiled-coil region" evidence="9">
    <location>
        <begin position="164"/>
        <end position="191"/>
    </location>
</feature>
<feature type="transmembrane region" description="Helical" evidence="10">
    <location>
        <begin position="45"/>
        <end position="65"/>
    </location>
</feature>
<dbReference type="RefSeq" id="WP_344546736.1">
    <property type="nucleotide sequence ID" value="NZ_BAAATD010000011.1"/>
</dbReference>
<dbReference type="InterPro" id="IPR003594">
    <property type="entry name" value="HATPase_dom"/>
</dbReference>
<dbReference type="Proteomes" id="UP001501509">
    <property type="component" value="Unassembled WGS sequence"/>
</dbReference>
<evidence type="ECO:0000256" key="3">
    <source>
        <dbReference type="ARBA" id="ARBA00022553"/>
    </source>
</evidence>
<evidence type="ECO:0000313" key="12">
    <source>
        <dbReference type="EMBL" id="GAA2623569.1"/>
    </source>
</evidence>
<dbReference type="InterPro" id="IPR050482">
    <property type="entry name" value="Sensor_HK_TwoCompSys"/>
</dbReference>
<reference evidence="13" key="1">
    <citation type="journal article" date="2019" name="Int. J. Syst. Evol. Microbiol.">
        <title>The Global Catalogue of Microorganisms (GCM) 10K type strain sequencing project: providing services to taxonomists for standard genome sequencing and annotation.</title>
        <authorList>
            <consortium name="The Broad Institute Genomics Platform"/>
            <consortium name="The Broad Institute Genome Sequencing Center for Infectious Disease"/>
            <person name="Wu L."/>
            <person name="Ma J."/>
        </authorList>
    </citation>
    <scope>NUCLEOTIDE SEQUENCE [LARGE SCALE GENOMIC DNA]</scope>
    <source>
        <strain evidence="13">JCM 6833</strain>
    </source>
</reference>
<protein>
    <recommendedName>
        <fullName evidence="2">histidine kinase</fullName>
        <ecNumber evidence="2">2.7.13.3</ecNumber>
    </recommendedName>
</protein>
<dbReference type="PANTHER" id="PTHR24421:SF10">
    <property type="entry name" value="NITRATE_NITRITE SENSOR PROTEIN NARQ"/>
    <property type="match status" value="1"/>
</dbReference>
<evidence type="ECO:0000256" key="9">
    <source>
        <dbReference type="SAM" id="Coils"/>
    </source>
</evidence>
<dbReference type="EC" id="2.7.13.3" evidence="2"/>
<feature type="domain" description="Histidine kinase/HSP90-like ATPase" evidence="11">
    <location>
        <begin position="297"/>
        <end position="397"/>
    </location>
</feature>
<evidence type="ECO:0000259" key="11">
    <source>
        <dbReference type="SMART" id="SM00387"/>
    </source>
</evidence>
<dbReference type="Pfam" id="PF02518">
    <property type="entry name" value="HATPase_c"/>
    <property type="match status" value="1"/>
</dbReference>
<keyword evidence="8" id="KW-0902">Two-component regulatory system</keyword>
<keyword evidence="5" id="KW-0547">Nucleotide-binding</keyword>
<name>A0ABP6CTA6_9ACTN</name>
<gene>
    <name evidence="12" type="ORF">GCM10010411_69690</name>
</gene>
<accession>A0ABP6CTA6</accession>
<dbReference type="InterPro" id="IPR036890">
    <property type="entry name" value="HATPase_C_sf"/>
</dbReference>
<dbReference type="PANTHER" id="PTHR24421">
    <property type="entry name" value="NITRATE/NITRITE SENSOR PROTEIN NARX-RELATED"/>
    <property type="match status" value="1"/>
</dbReference>
<sequence>MNAGAPVNGSTTWVRLGVAFRSVLSLRLLGLAMALALMPAARLDAGLVLTAATIAVLSTAAVLAWRPVLTWLVRWPVLCCADAVPAAAVLVQGGVFGAFFLFTVSTSAIAGVLYSWRPVLVVCVTQIALSYAAVALGEPVTGRPDTAILLSGFYPVAACAGVCLRRLLDQYADAEAALRNARTAAAAAEERTRLAREMHDSLAKTLHGITMSATALPTWIRRSPDRAEHTARDIVAALQVATREARGLIADLRDEACTLPLDVAVRRITAEWSAHHRIPVRFDVVPGTPGDHDVPLMVRYEVISIMREALANVARHAGARRVDVRLARAAEGVELAVRDDGRGFAVPSGEGLRLYTRDGHYGLVGMEERARQVGGRLTVDSRPGAGTTIVVTVPSLPSPAAAAPPPERRAS</sequence>
<dbReference type="Gene3D" id="3.30.565.10">
    <property type="entry name" value="Histidine kinase-like ATPase, C-terminal domain"/>
    <property type="match status" value="1"/>
</dbReference>
<dbReference type="Gene3D" id="1.20.5.1930">
    <property type="match status" value="1"/>
</dbReference>
<dbReference type="SMART" id="SM00387">
    <property type="entry name" value="HATPase_c"/>
    <property type="match status" value="1"/>
</dbReference>
<evidence type="ECO:0000256" key="2">
    <source>
        <dbReference type="ARBA" id="ARBA00012438"/>
    </source>
</evidence>
<feature type="transmembrane region" description="Helical" evidence="10">
    <location>
        <begin position="85"/>
        <end position="104"/>
    </location>
</feature>
<proteinExistence type="predicted"/>
<evidence type="ECO:0000313" key="13">
    <source>
        <dbReference type="Proteomes" id="UP001501509"/>
    </source>
</evidence>
<evidence type="ECO:0000256" key="8">
    <source>
        <dbReference type="ARBA" id="ARBA00023012"/>
    </source>
</evidence>
<dbReference type="SUPFAM" id="SSF55874">
    <property type="entry name" value="ATPase domain of HSP90 chaperone/DNA topoisomerase II/histidine kinase"/>
    <property type="match status" value="1"/>
</dbReference>
<evidence type="ECO:0000256" key="7">
    <source>
        <dbReference type="ARBA" id="ARBA00022840"/>
    </source>
</evidence>
<keyword evidence="10" id="KW-0812">Transmembrane</keyword>
<dbReference type="CDD" id="cd16917">
    <property type="entry name" value="HATPase_UhpB-NarQ-NarX-like"/>
    <property type="match status" value="1"/>
</dbReference>
<keyword evidence="4" id="KW-0808">Transferase</keyword>
<keyword evidence="7" id="KW-0067">ATP-binding</keyword>
<evidence type="ECO:0000256" key="10">
    <source>
        <dbReference type="SAM" id="Phobius"/>
    </source>
</evidence>
<evidence type="ECO:0000256" key="1">
    <source>
        <dbReference type="ARBA" id="ARBA00000085"/>
    </source>
</evidence>